<accession>A0ABS1SDE2</accession>
<feature type="region of interest" description="Disordered" evidence="1">
    <location>
        <begin position="13"/>
        <end position="48"/>
    </location>
</feature>
<comment type="caution">
    <text evidence="2">The sequence shown here is derived from an EMBL/GenBank/DDBJ whole genome shotgun (WGS) entry which is preliminary data.</text>
</comment>
<sequence>MSLSGIQHGCKRIGFASTHRPPARVSHEYRGDERSRVSHDRAAGSGREDRVSHDLHYVDLIQRYPAVHLMADLCKRETQFRMKRSQLRIHSGHSLAPVYGWFGWLA</sequence>
<proteinExistence type="predicted"/>
<name>A0ABS1SDE2_9MICO</name>
<keyword evidence="3" id="KW-1185">Reference proteome</keyword>
<dbReference type="EMBL" id="QYAC01000002">
    <property type="protein sequence ID" value="MBL3678563.1"/>
    <property type="molecule type" value="Genomic_DNA"/>
</dbReference>
<organism evidence="2 3">
    <name type="scientific">Leucobacter chromiireducens subsp. solipictus</name>
    <dbReference type="NCBI Taxonomy" id="398235"/>
    <lineage>
        <taxon>Bacteria</taxon>
        <taxon>Bacillati</taxon>
        <taxon>Actinomycetota</taxon>
        <taxon>Actinomycetes</taxon>
        <taxon>Micrococcales</taxon>
        <taxon>Microbacteriaceae</taxon>
        <taxon>Leucobacter</taxon>
    </lineage>
</organism>
<evidence type="ECO:0000313" key="3">
    <source>
        <dbReference type="Proteomes" id="UP001645859"/>
    </source>
</evidence>
<reference evidence="2 3" key="1">
    <citation type="submission" date="2018-09" db="EMBL/GenBank/DDBJ databases">
        <title>Comparative genomics of Leucobacter spp.</title>
        <authorList>
            <person name="Reis A.C."/>
            <person name="Kolvenbach B.A."/>
            <person name="Corvini P.F.X."/>
            <person name="Nunes O.C."/>
        </authorList>
    </citation>
    <scope>NUCLEOTIDE SEQUENCE [LARGE SCALE GENOMIC DNA]</scope>
    <source>
        <strain evidence="2 3">TAN 31504</strain>
    </source>
</reference>
<dbReference type="Proteomes" id="UP001645859">
    <property type="component" value="Unassembled WGS sequence"/>
</dbReference>
<feature type="compositionally biased region" description="Basic and acidic residues" evidence="1">
    <location>
        <begin position="25"/>
        <end position="48"/>
    </location>
</feature>
<protein>
    <submittedName>
        <fullName evidence="2">Uncharacterized protein</fullName>
    </submittedName>
</protein>
<evidence type="ECO:0000256" key="1">
    <source>
        <dbReference type="SAM" id="MobiDB-lite"/>
    </source>
</evidence>
<gene>
    <name evidence="2" type="ORF">D3230_04530</name>
</gene>
<evidence type="ECO:0000313" key="2">
    <source>
        <dbReference type="EMBL" id="MBL3678563.1"/>
    </source>
</evidence>